<dbReference type="InterPro" id="IPR029052">
    <property type="entry name" value="Metallo-depent_PP-like"/>
</dbReference>
<accession>A0A9D2GFU3</accession>
<dbReference type="InterPro" id="IPR012365">
    <property type="entry name" value="Pesteras_lmo2642"/>
</dbReference>
<dbReference type="GO" id="GO:0016787">
    <property type="term" value="F:hydrolase activity"/>
    <property type="evidence" value="ECO:0007669"/>
    <property type="project" value="UniProtKB-KW"/>
</dbReference>
<keyword evidence="2" id="KW-0378">Hydrolase</keyword>
<dbReference type="Proteomes" id="UP000824101">
    <property type="component" value="Unassembled WGS sequence"/>
</dbReference>
<evidence type="ECO:0000313" key="10">
    <source>
        <dbReference type="Proteomes" id="UP000824101"/>
    </source>
</evidence>
<dbReference type="PROSITE" id="PS51257">
    <property type="entry name" value="PROKAR_LIPOPROTEIN"/>
    <property type="match status" value="1"/>
</dbReference>
<dbReference type="Gene3D" id="1.10.246.180">
    <property type="match status" value="1"/>
</dbReference>
<feature type="region of interest" description="Disordered" evidence="5">
    <location>
        <begin position="28"/>
        <end position="75"/>
    </location>
</feature>
<dbReference type="Pfam" id="PF17839">
    <property type="entry name" value="CNP_C_terminal"/>
    <property type="match status" value="1"/>
</dbReference>
<dbReference type="EMBL" id="DXBC01000065">
    <property type="protein sequence ID" value="HIZ79003.1"/>
    <property type="molecule type" value="Genomic_DNA"/>
</dbReference>
<feature type="domain" description="Cyclic nucleotide phosphodiesterase C-terminal" evidence="8">
    <location>
        <begin position="361"/>
        <end position="468"/>
    </location>
</feature>
<dbReference type="InterPro" id="IPR050884">
    <property type="entry name" value="CNP_phosphodiesterase-III"/>
</dbReference>
<keyword evidence="3" id="KW-0408">Iron</keyword>
<comment type="caution">
    <text evidence="9">The sequence shown here is derived from an EMBL/GenBank/DDBJ whole genome shotgun (WGS) entry which is preliminary data.</text>
</comment>
<feature type="chain" id="PRO_5039278966" evidence="6">
    <location>
        <begin position="20"/>
        <end position="475"/>
    </location>
</feature>
<proteinExistence type="inferred from homology"/>
<name>A0A9D2GFU3_9FIRM</name>
<evidence type="ECO:0000259" key="8">
    <source>
        <dbReference type="Pfam" id="PF17839"/>
    </source>
</evidence>
<reference evidence="9" key="2">
    <citation type="submission" date="2021-04" db="EMBL/GenBank/DDBJ databases">
        <authorList>
            <person name="Gilroy R."/>
        </authorList>
    </citation>
    <scope>NUCLEOTIDE SEQUENCE</scope>
    <source>
        <strain evidence="9">ChiBcec1-1093</strain>
    </source>
</reference>
<organism evidence="9 10">
    <name type="scientific">Candidatus Lachnoclostridium stercorigallinarum</name>
    <dbReference type="NCBI Taxonomy" id="2838634"/>
    <lineage>
        <taxon>Bacteria</taxon>
        <taxon>Bacillati</taxon>
        <taxon>Bacillota</taxon>
        <taxon>Clostridia</taxon>
        <taxon>Lachnospirales</taxon>
        <taxon>Lachnospiraceae</taxon>
    </lineage>
</organism>
<reference evidence="9" key="1">
    <citation type="journal article" date="2021" name="PeerJ">
        <title>Extensive microbial diversity within the chicken gut microbiome revealed by metagenomics and culture.</title>
        <authorList>
            <person name="Gilroy R."/>
            <person name="Ravi A."/>
            <person name="Getino M."/>
            <person name="Pursley I."/>
            <person name="Horton D.L."/>
            <person name="Alikhan N.F."/>
            <person name="Baker D."/>
            <person name="Gharbi K."/>
            <person name="Hall N."/>
            <person name="Watson M."/>
            <person name="Adriaenssens E.M."/>
            <person name="Foster-Nyarko E."/>
            <person name="Jarju S."/>
            <person name="Secka A."/>
            <person name="Antonio M."/>
            <person name="Oren A."/>
            <person name="Chaudhuri R.R."/>
            <person name="La Ragione R."/>
            <person name="Hildebrand F."/>
            <person name="Pallen M.J."/>
        </authorList>
    </citation>
    <scope>NUCLEOTIDE SEQUENCE</scope>
    <source>
        <strain evidence="9">ChiBcec1-1093</strain>
    </source>
</reference>
<dbReference type="PANTHER" id="PTHR42988:SF2">
    <property type="entry name" value="CYCLIC NUCLEOTIDE PHOSPHODIESTERASE CBUA0032-RELATED"/>
    <property type="match status" value="1"/>
</dbReference>
<dbReference type="AlphaFoldDB" id="A0A9D2GFU3"/>
<feature type="compositionally biased region" description="Acidic residues" evidence="5">
    <location>
        <begin position="53"/>
        <end position="64"/>
    </location>
</feature>
<evidence type="ECO:0000256" key="1">
    <source>
        <dbReference type="ARBA" id="ARBA00022723"/>
    </source>
</evidence>
<comment type="similarity">
    <text evidence="4">Belongs to the cyclic nucleotide phosphodiesterase class-III family.</text>
</comment>
<evidence type="ECO:0000256" key="6">
    <source>
        <dbReference type="SAM" id="SignalP"/>
    </source>
</evidence>
<evidence type="ECO:0000256" key="3">
    <source>
        <dbReference type="ARBA" id="ARBA00023004"/>
    </source>
</evidence>
<evidence type="ECO:0000313" key="9">
    <source>
        <dbReference type="EMBL" id="HIZ79003.1"/>
    </source>
</evidence>
<feature type="signal peptide" evidence="6">
    <location>
        <begin position="1"/>
        <end position="19"/>
    </location>
</feature>
<dbReference type="SUPFAM" id="SSF56300">
    <property type="entry name" value="Metallo-dependent phosphatases"/>
    <property type="match status" value="1"/>
</dbReference>
<dbReference type="PIRSF" id="PIRSF034890">
    <property type="entry name" value="Pesteras_lmo2642"/>
    <property type="match status" value="1"/>
</dbReference>
<dbReference type="Gene3D" id="3.60.21.10">
    <property type="match status" value="1"/>
</dbReference>
<protein>
    <submittedName>
        <fullName evidence="9">Metallophosphoesterase</fullName>
    </submittedName>
</protein>
<evidence type="ECO:0000256" key="5">
    <source>
        <dbReference type="SAM" id="MobiDB-lite"/>
    </source>
</evidence>
<gene>
    <name evidence="9" type="ORF">IAA17_04385</name>
</gene>
<dbReference type="PANTHER" id="PTHR42988">
    <property type="entry name" value="PHOSPHOHYDROLASE"/>
    <property type="match status" value="1"/>
</dbReference>
<dbReference type="GO" id="GO:0046872">
    <property type="term" value="F:metal ion binding"/>
    <property type="evidence" value="ECO:0007669"/>
    <property type="project" value="UniProtKB-KW"/>
</dbReference>
<dbReference type="Pfam" id="PF00149">
    <property type="entry name" value="Metallophos"/>
    <property type="match status" value="1"/>
</dbReference>
<feature type="domain" description="Calcineurin-like phosphoesterase" evidence="7">
    <location>
        <begin position="77"/>
        <end position="316"/>
    </location>
</feature>
<keyword evidence="6" id="KW-0732">Signal</keyword>
<dbReference type="InterPro" id="IPR004843">
    <property type="entry name" value="Calcineurin-like_PHP"/>
</dbReference>
<evidence type="ECO:0000256" key="2">
    <source>
        <dbReference type="ARBA" id="ARBA00022801"/>
    </source>
</evidence>
<feature type="compositionally biased region" description="Basic and acidic residues" evidence="5">
    <location>
        <begin position="65"/>
        <end position="75"/>
    </location>
</feature>
<evidence type="ECO:0000259" key="7">
    <source>
        <dbReference type="Pfam" id="PF00149"/>
    </source>
</evidence>
<sequence length="475" mass="55094">MKRAGIFLTVFLAASLVFSGCSRVRETDVTESASEEESSSESIPEFTVSQETEPSETEETEPEETEPREHDPETEKKILLGSDIHYLAPELTDYGEAFQYDVDHGDGRLVTYIDQITDAFLEEVVEHNPDILILCGDLSSNGELASHQGLAEKLRRVEARGIPVVVIPGNHDINNQRAYGYRGDEKYPVERTTPEQFREIYREFGYDEALSEDETTLSYVYQLDDMTRLLMLDTCQYREGNAKVGGLILTETYDWIEEQLEAAWEEGMNVIPVAHHNLLEESEVYTVDCTIEHSEQLAEILGEWNVNIFLSGHLHVQHWMEEEDHNLYEIVTGSMTTPDCRYGLLTYRDDCSFSYRTQVLDVESWARKNGRTEEELLHFSEFSRPFLKQVFKNEAYGVLQHMEEITEEERLQMCEYYAWVNYMYYQGKAVEIRDLAYEDDAYALWDSKGYITVLRDYVVSILEDADRDYNYLEVE</sequence>
<dbReference type="InterPro" id="IPR040869">
    <property type="entry name" value="CNP_C"/>
</dbReference>
<keyword evidence="1" id="KW-0479">Metal-binding</keyword>
<evidence type="ECO:0000256" key="4">
    <source>
        <dbReference type="ARBA" id="ARBA00025742"/>
    </source>
</evidence>